<evidence type="ECO:0000313" key="3">
    <source>
        <dbReference type="EMBL" id="KAL0830295.1"/>
    </source>
</evidence>
<feature type="domain" description="MADF" evidence="2">
    <location>
        <begin position="11"/>
        <end position="109"/>
    </location>
</feature>
<dbReference type="AlphaFoldDB" id="A0ABD0SXC5"/>
<proteinExistence type="predicted"/>
<organism evidence="3 4">
    <name type="scientific">Loxostege sticticalis</name>
    <name type="common">Beet webworm moth</name>
    <dbReference type="NCBI Taxonomy" id="481309"/>
    <lineage>
        <taxon>Eukaryota</taxon>
        <taxon>Metazoa</taxon>
        <taxon>Ecdysozoa</taxon>
        <taxon>Arthropoda</taxon>
        <taxon>Hexapoda</taxon>
        <taxon>Insecta</taxon>
        <taxon>Pterygota</taxon>
        <taxon>Neoptera</taxon>
        <taxon>Endopterygota</taxon>
        <taxon>Lepidoptera</taxon>
        <taxon>Glossata</taxon>
        <taxon>Ditrysia</taxon>
        <taxon>Pyraloidea</taxon>
        <taxon>Crambidae</taxon>
        <taxon>Pyraustinae</taxon>
        <taxon>Loxostege</taxon>
    </lineage>
</organism>
<dbReference type="PANTHER" id="PTHR21505">
    <property type="entry name" value="MADF DOMAIN-CONTAINING PROTEIN-RELATED"/>
    <property type="match status" value="1"/>
</dbReference>
<comment type="caution">
    <text evidence="3">The sequence shown here is derived from an EMBL/GenBank/DDBJ whole genome shotgun (WGS) entry which is preliminary data.</text>
</comment>
<sequence>MAMSNREFILAVIELYRNRPCLWQVSHDDYHNKHAKDAALNELLQLFKTQDESSNLDTVKKKIASMRNCFKKEFNKVKASLKSGVAAGDIHIPKLWYYNEMLFLADVDKPIPQANAQSDWDELPFDDNNTETSTNNAQIFIEEAQPAGTSNPSTSSSHIRYSRKSFSKLKRARVQAHTILAKISKKTDAPPAPPKLKYTAYGEHIAEKLRGMQPMMATYCQKIINDAIFLAETNNLQVNSHIVGSVLQQNLGINVQTSNDSLPQSSNSQMPVHQMR</sequence>
<evidence type="ECO:0000313" key="4">
    <source>
        <dbReference type="Proteomes" id="UP001549921"/>
    </source>
</evidence>
<dbReference type="PROSITE" id="PS51029">
    <property type="entry name" value="MADF"/>
    <property type="match status" value="1"/>
</dbReference>
<evidence type="ECO:0000259" key="2">
    <source>
        <dbReference type="PROSITE" id="PS51029"/>
    </source>
</evidence>
<dbReference type="EMBL" id="JBEDNZ010000013">
    <property type="protein sequence ID" value="KAL0830295.1"/>
    <property type="molecule type" value="Genomic_DNA"/>
</dbReference>
<dbReference type="PANTHER" id="PTHR21505:SF8">
    <property type="entry name" value="DPT-YFP REPRESSOR BY OVEREXPRESSION, ISOFORM D-RELATED"/>
    <property type="match status" value="1"/>
</dbReference>
<dbReference type="InterPro" id="IPR006578">
    <property type="entry name" value="MADF-dom"/>
</dbReference>
<dbReference type="Proteomes" id="UP001549921">
    <property type="component" value="Unassembled WGS sequence"/>
</dbReference>
<feature type="region of interest" description="Disordered" evidence="1">
    <location>
        <begin position="257"/>
        <end position="276"/>
    </location>
</feature>
<protein>
    <recommendedName>
        <fullName evidence="2">MADF domain-containing protein</fullName>
    </recommendedName>
</protein>
<dbReference type="Pfam" id="PF10545">
    <property type="entry name" value="MADF_DNA_bdg"/>
    <property type="match status" value="1"/>
</dbReference>
<gene>
    <name evidence="3" type="ORF">ABMA28_002495</name>
</gene>
<accession>A0ABD0SXC5</accession>
<name>A0ABD0SXC5_LOXSC</name>
<dbReference type="SMART" id="SM00595">
    <property type="entry name" value="MADF"/>
    <property type="match status" value="1"/>
</dbReference>
<evidence type="ECO:0000256" key="1">
    <source>
        <dbReference type="SAM" id="MobiDB-lite"/>
    </source>
</evidence>
<reference evidence="3 4" key="1">
    <citation type="submission" date="2024-06" db="EMBL/GenBank/DDBJ databases">
        <title>A chromosome-level genome assembly of beet webworm, Loxostege sticticalis.</title>
        <authorList>
            <person name="Zhang Y."/>
        </authorList>
    </citation>
    <scope>NUCLEOTIDE SEQUENCE [LARGE SCALE GENOMIC DNA]</scope>
    <source>
        <strain evidence="3">AQ028</strain>
        <tissue evidence="3">Male pupae</tissue>
    </source>
</reference>